<feature type="repeat" description="ANK" evidence="3">
    <location>
        <begin position="175"/>
        <end position="207"/>
    </location>
</feature>
<comment type="caution">
    <text evidence="7">The sequence shown here is derived from an EMBL/GenBank/DDBJ whole genome shotgun (WGS) entry which is preliminary data.</text>
</comment>
<evidence type="ECO:0000256" key="3">
    <source>
        <dbReference type="PROSITE-ProRule" id="PRU00023"/>
    </source>
</evidence>
<feature type="domain" description="Protein kinase" evidence="6">
    <location>
        <begin position="489"/>
        <end position="774"/>
    </location>
</feature>
<dbReference type="Gene3D" id="1.10.510.10">
    <property type="entry name" value="Transferase(Phosphotransferase) domain 1"/>
    <property type="match status" value="1"/>
</dbReference>
<evidence type="ECO:0000256" key="4">
    <source>
        <dbReference type="SAM" id="Coils"/>
    </source>
</evidence>
<name>A0A0W0VFB2_9GAMM</name>
<dbReference type="Gene3D" id="1.25.40.20">
    <property type="entry name" value="Ankyrin repeat-containing domain"/>
    <property type="match status" value="1"/>
</dbReference>
<keyword evidence="7" id="KW-0418">Kinase</keyword>
<organism evidence="7 8">
    <name type="scientific">Legionella lansingensis</name>
    <dbReference type="NCBI Taxonomy" id="45067"/>
    <lineage>
        <taxon>Bacteria</taxon>
        <taxon>Pseudomonadati</taxon>
        <taxon>Pseudomonadota</taxon>
        <taxon>Gammaproteobacteria</taxon>
        <taxon>Legionellales</taxon>
        <taxon>Legionellaceae</taxon>
        <taxon>Legionella</taxon>
    </lineage>
</organism>
<dbReference type="Pfam" id="PF00069">
    <property type="entry name" value="Pkinase"/>
    <property type="match status" value="1"/>
</dbReference>
<dbReference type="STRING" id="45067.Llan_2381"/>
<dbReference type="OrthoDB" id="5650925at2"/>
<dbReference type="InterPro" id="IPR000719">
    <property type="entry name" value="Prot_kinase_dom"/>
</dbReference>
<dbReference type="PROSITE" id="PS50011">
    <property type="entry name" value="PROTEIN_KINASE_DOM"/>
    <property type="match status" value="1"/>
</dbReference>
<keyword evidence="7" id="KW-0808">Transferase</keyword>
<dbReference type="PROSITE" id="PS50088">
    <property type="entry name" value="ANK_REPEAT"/>
    <property type="match status" value="1"/>
</dbReference>
<evidence type="ECO:0000313" key="7">
    <source>
        <dbReference type="EMBL" id="KTD18778.1"/>
    </source>
</evidence>
<dbReference type="InterPro" id="IPR011009">
    <property type="entry name" value="Kinase-like_dom_sf"/>
</dbReference>
<dbReference type="SMART" id="SM00220">
    <property type="entry name" value="S_TKc"/>
    <property type="match status" value="1"/>
</dbReference>
<dbReference type="SUPFAM" id="SSF56112">
    <property type="entry name" value="Protein kinase-like (PK-like)"/>
    <property type="match status" value="1"/>
</dbReference>
<feature type="coiled-coil region" evidence="4">
    <location>
        <begin position="832"/>
        <end position="870"/>
    </location>
</feature>
<evidence type="ECO:0000313" key="8">
    <source>
        <dbReference type="Proteomes" id="UP000054869"/>
    </source>
</evidence>
<keyword evidence="8" id="KW-1185">Reference proteome</keyword>
<keyword evidence="7" id="KW-0723">Serine/threonine-protein kinase</keyword>
<keyword evidence="2 3" id="KW-0040">ANK repeat</keyword>
<dbReference type="eggNOG" id="COG0666">
    <property type="taxonomic scope" value="Bacteria"/>
</dbReference>
<evidence type="ECO:0000256" key="5">
    <source>
        <dbReference type="SAM" id="MobiDB-lite"/>
    </source>
</evidence>
<evidence type="ECO:0000259" key="6">
    <source>
        <dbReference type="PROSITE" id="PS50011"/>
    </source>
</evidence>
<dbReference type="EMBL" id="LNYI01000057">
    <property type="protein sequence ID" value="KTD18778.1"/>
    <property type="molecule type" value="Genomic_DNA"/>
</dbReference>
<dbReference type="GO" id="GO:0004674">
    <property type="term" value="F:protein serine/threonine kinase activity"/>
    <property type="evidence" value="ECO:0007669"/>
    <property type="project" value="UniProtKB-KW"/>
</dbReference>
<dbReference type="GO" id="GO:0005524">
    <property type="term" value="F:ATP binding"/>
    <property type="evidence" value="ECO:0007669"/>
    <property type="project" value="InterPro"/>
</dbReference>
<dbReference type="InterPro" id="IPR036770">
    <property type="entry name" value="Ankyrin_rpt-contain_sf"/>
</dbReference>
<dbReference type="SMART" id="SM00248">
    <property type="entry name" value="ANK"/>
    <property type="match status" value="3"/>
</dbReference>
<evidence type="ECO:0000256" key="2">
    <source>
        <dbReference type="ARBA" id="ARBA00023043"/>
    </source>
</evidence>
<feature type="region of interest" description="Disordered" evidence="5">
    <location>
        <begin position="1027"/>
        <end position="1049"/>
    </location>
</feature>
<dbReference type="PROSITE" id="PS50297">
    <property type="entry name" value="ANK_REP_REGION"/>
    <property type="match status" value="1"/>
</dbReference>
<proteinExistence type="predicted"/>
<gene>
    <name evidence="7" type="ORF">Llan_2381</name>
</gene>
<dbReference type="PANTHER" id="PTHR24126:SF14">
    <property type="entry name" value="ANK_REP_REGION DOMAIN-CONTAINING PROTEIN"/>
    <property type="match status" value="1"/>
</dbReference>
<sequence>MVISYELKTGKQRLGRIDVDPENKIVSFAFLLEENSIAAKKEIEDYARRLFPFLQEVTLTEGFDLAGNCSELKLNLSDHNNLQAAISALDGYHSYKGKIPQRCRDDIDAIFKIDRTLERAHLNPSGTKQALSSQRQLALNQALQTELDKTTAADLIQINILLEMGAEINTQGEHSGWTAAHVAAVQNNFAVMQTLQEKGADFNRRSNLNAKTSLFYATEPQIVNLMLAGGASLSATNKAGEPAWQVLISNQIVNSEILLKQELDRGSEADGKVIQALIEAGASVYTRGSKGWTPAAIAIRTDNHQLQEFCSQQGVDFRQKTFAAYFPIPIVAEITVSSFELTQVSSYELLGFVNQVNENLKNLNQLIEAYNQESIPEKKLNLLNEIYREQKRIDGLFPTVYIEACQDYREKINVQLLSSIKEQFFNFNLQTAAEHLEITTDLWPSGTIQRIIANMAPQKANRMIEILSKGANFNKSKFENLFLPEEPGYMEFRNFLSGYSISFLGGENSKNFEIKKLTSSERFVLKVENRLEQPKSPDIHLRERSLKDVLTPITVERQIRSENRSTGKITTRTLLVTEYCEGGDLLSYARKQTSDDDRTQSALTIYSQMGEIIEGIRADGCVFPDMKNSNWLIGRAGSLKIADSKSFLFTDKSGRVEVGADKNRWHTLSSSKYMDPPEFGMWELGFNADKIHSYMLGKNLYQFLTGCDHTAFFKLGSQGTWQIKHQFTEEDFNAPVFQTEAGKKLKELIQEMVTYRSSDRITVQEAISKLHQIKAELLEQEQKKVYLLQQEKMAAELEVTETARKDCRQFLNGLELYKLGHNDREIDALIREKKMQIKAATTQTELAEIKEELQSSLLDIKEEIRRHELQTNCELILQDIEKYKCCKNDVAMKQFIKQKREELKTKNDEASFIEIEHDLFSALAIVKDNPVIKEIQEVVKSLRVRSSFFTVGMQAKASRIEAALANVPIMERGNIVQGKIATTKQVLTEMASHRTFFGKKEAPLTKDGAIDEKKAAQTYKLFKGKFADTNDNTRSESEQEERPIDQMDI</sequence>
<dbReference type="PATRIC" id="fig|45067.4.peg.2500"/>
<dbReference type="InterPro" id="IPR002110">
    <property type="entry name" value="Ankyrin_rpt"/>
</dbReference>
<evidence type="ECO:0000256" key="1">
    <source>
        <dbReference type="ARBA" id="ARBA00022737"/>
    </source>
</evidence>
<feature type="coiled-coil region" evidence="4">
    <location>
        <begin position="763"/>
        <end position="798"/>
    </location>
</feature>
<dbReference type="RefSeq" id="WP_028372488.1">
    <property type="nucleotide sequence ID" value="NZ_CAAAJD010000004.1"/>
</dbReference>
<reference evidence="7 8" key="1">
    <citation type="submission" date="2015-11" db="EMBL/GenBank/DDBJ databases">
        <title>Genomic analysis of 38 Legionella species identifies large and diverse effector repertoires.</title>
        <authorList>
            <person name="Burstein D."/>
            <person name="Amaro F."/>
            <person name="Zusman T."/>
            <person name="Lifshitz Z."/>
            <person name="Cohen O."/>
            <person name="Gilbert J.A."/>
            <person name="Pupko T."/>
            <person name="Shuman H.A."/>
            <person name="Segal G."/>
        </authorList>
    </citation>
    <scope>NUCLEOTIDE SEQUENCE [LARGE SCALE GENOMIC DNA]</scope>
    <source>
        <strain evidence="7 8">ATCC 49751</strain>
    </source>
</reference>
<dbReference type="Proteomes" id="UP000054869">
    <property type="component" value="Unassembled WGS sequence"/>
</dbReference>
<dbReference type="AlphaFoldDB" id="A0A0W0VFB2"/>
<keyword evidence="4" id="KW-0175">Coiled coil</keyword>
<accession>A0A0W0VFB2</accession>
<dbReference type="PANTHER" id="PTHR24126">
    <property type="entry name" value="ANKYRIN REPEAT, PH AND SEC7 DOMAIN CONTAINING PROTEIN SECG-RELATED"/>
    <property type="match status" value="1"/>
</dbReference>
<protein>
    <submittedName>
        <fullName evidence="7">Serine/threonine protein kinase</fullName>
    </submittedName>
</protein>
<dbReference type="SUPFAM" id="SSF48403">
    <property type="entry name" value="Ankyrin repeat"/>
    <property type="match status" value="1"/>
</dbReference>
<keyword evidence="1" id="KW-0677">Repeat</keyword>